<gene>
    <name evidence="1" type="ORF">MCOS_LOCUS10561</name>
</gene>
<evidence type="ECO:0000313" key="1">
    <source>
        <dbReference type="EMBL" id="VDD84558.1"/>
    </source>
</evidence>
<evidence type="ECO:0008006" key="3">
    <source>
        <dbReference type="Google" id="ProtNLM"/>
    </source>
</evidence>
<protein>
    <recommendedName>
        <fullName evidence="3">Dehydrogenase/reductase SDR family member 1</fullName>
    </recommendedName>
</protein>
<dbReference type="Gene3D" id="3.40.50.720">
    <property type="entry name" value="NAD(P)-binding Rossmann-like Domain"/>
    <property type="match status" value="1"/>
</dbReference>
<dbReference type="PRINTS" id="PR00081">
    <property type="entry name" value="GDHRDH"/>
</dbReference>
<sequence length="335" mass="36243">MSNTLADLRGFVCLVTGASRGIGRGIAVGLGECGATVYITARTLRPKGESGDSAAPGSLEETASEITARGGVAIPVVVDHSDDAQVTELFARIRREQRGRLDILVNNVYAGVDTLASPPTKNRKYWHMSDDETPASLWDAVNGVGLRNHYICSALATRMMLEYRDELEDGDDKKAPKKEPRPGIIFNISSIGGLRYAFAAVYGIGKSIPCKCAVDRMSSDLSTELESCGKSVSVMSIWPGIVRTELLMKYAKKAGDAFPFDVNTHSESPEFTGRVLAEIAKESRADIMSRSGRVFVVADVASSKGITDIDGRSPLSFRSYKYVLSAFNWVSLNID</sequence>
<dbReference type="Proteomes" id="UP000267029">
    <property type="component" value="Unassembled WGS sequence"/>
</dbReference>
<dbReference type="EMBL" id="UXSR01006614">
    <property type="protein sequence ID" value="VDD84558.1"/>
    <property type="molecule type" value="Genomic_DNA"/>
</dbReference>
<accession>A0A0R3URQ5</accession>
<name>A0A0R3URQ5_MESCO</name>
<evidence type="ECO:0000313" key="2">
    <source>
        <dbReference type="Proteomes" id="UP000267029"/>
    </source>
</evidence>
<dbReference type="STRING" id="53468.A0A0R3URQ5"/>
<dbReference type="OrthoDB" id="1933717at2759"/>
<keyword evidence="2" id="KW-1185">Reference proteome</keyword>
<dbReference type="InterPro" id="IPR036291">
    <property type="entry name" value="NAD(P)-bd_dom_sf"/>
</dbReference>
<dbReference type="AlphaFoldDB" id="A0A0R3URQ5"/>
<reference evidence="1 2" key="1">
    <citation type="submission" date="2018-10" db="EMBL/GenBank/DDBJ databases">
        <authorList>
            <consortium name="Pathogen Informatics"/>
        </authorList>
    </citation>
    <scope>NUCLEOTIDE SEQUENCE [LARGE SCALE GENOMIC DNA]</scope>
</reference>
<dbReference type="PANTHER" id="PTHR44147">
    <property type="entry name" value="DEHYDROGENASE/REDUCTASE SDR FAMILY MEMBER 1"/>
    <property type="match status" value="1"/>
</dbReference>
<dbReference type="Pfam" id="PF00106">
    <property type="entry name" value="adh_short"/>
    <property type="match status" value="1"/>
</dbReference>
<dbReference type="InterPro" id="IPR002347">
    <property type="entry name" value="SDR_fam"/>
</dbReference>
<dbReference type="SUPFAM" id="SSF51735">
    <property type="entry name" value="NAD(P)-binding Rossmann-fold domains"/>
    <property type="match status" value="1"/>
</dbReference>
<organism evidence="1 2">
    <name type="scientific">Mesocestoides corti</name>
    <name type="common">Flatworm</name>
    <dbReference type="NCBI Taxonomy" id="53468"/>
    <lineage>
        <taxon>Eukaryota</taxon>
        <taxon>Metazoa</taxon>
        <taxon>Spiralia</taxon>
        <taxon>Lophotrochozoa</taxon>
        <taxon>Platyhelminthes</taxon>
        <taxon>Cestoda</taxon>
        <taxon>Eucestoda</taxon>
        <taxon>Cyclophyllidea</taxon>
        <taxon>Mesocestoididae</taxon>
        <taxon>Mesocestoides</taxon>
    </lineage>
</organism>
<proteinExistence type="predicted"/>
<dbReference type="PANTHER" id="PTHR44147:SF2">
    <property type="entry name" value="DEHYDROGENASE_REDUCTASE SDR FAMILY MEMBER 1"/>
    <property type="match status" value="1"/>
</dbReference>